<dbReference type="OrthoDB" id="4751468at2"/>
<proteinExistence type="predicted"/>
<name>A0A378TE91_9MYCO</name>
<dbReference type="Proteomes" id="UP000254978">
    <property type="component" value="Unassembled WGS sequence"/>
</dbReference>
<feature type="region of interest" description="Disordered" evidence="1">
    <location>
        <begin position="1"/>
        <end position="57"/>
    </location>
</feature>
<keyword evidence="3" id="KW-1185">Reference proteome</keyword>
<protein>
    <submittedName>
        <fullName evidence="2">Uncharacterized protein</fullName>
    </submittedName>
</protein>
<dbReference type="RefSeq" id="WP_115281554.1">
    <property type="nucleotide sequence ID" value="NZ_AP022600.1"/>
</dbReference>
<evidence type="ECO:0000256" key="1">
    <source>
        <dbReference type="SAM" id="MobiDB-lite"/>
    </source>
</evidence>
<gene>
    <name evidence="2" type="ORF">NCTC10821_02354</name>
</gene>
<dbReference type="EMBL" id="UGQT01000001">
    <property type="protein sequence ID" value="STZ58834.1"/>
    <property type="molecule type" value="Genomic_DNA"/>
</dbReference>
<evidence type="ECO:0000313" key="2">
    <source>
        <dbReference type="EMBL" id="STZ58834.1"/>
    </source>
</evidence>
<reference evidence="2 3" key="1">
    <citation type="submission" date="2018-06" db="EMBL/GenBank/DDBJ databases">
        <authorList>
            <consortium name="Pathogen Informatics"/>
            <person name="Doyle S."/>
        </authorList>
    </citation>
    <scope>NUCLEOTIDE SEQUENCE [LARGE SCALE GENOMIC DNA]</scope>
    <source>
        <strain evidence="2 3">NCTC10821</strain>
    </source>
</reference>
<dbReference type="AlphaFoldDB" id="A0A378TE91"/>
<accession>A0A378TE91</accession>
<feature type="compositionally biased region" description="Low complexity" evidence="1">
    <location>
        <begin position="8"/>
        <end position="26"/>
    </location>
</feature>
<sequence length="72" mass="6925">MALGTACATSTEPQTPAPTSAAPTTEHGSYAQCLAEHGIEGASPLGPPPGVDPGAWDEATAACADHAPGPAS</sequence>
<evidence type="ECO:0000313" key="3">
    <source>
        <dbReference type="Proteomes" id="UP000254978"/>
    </source>
</evidence>
<organism evidence="2 3">
    <name type="scientific">Mycolicibacterium tokaiense</name>
    <dbReference type="NCBI Taxonomy" id="39695"/>
    <lineage>
        <taxon>Bacteria</taxon>
        <taxon>Bacillati</taxon>
        <taxon>Actinomycetota</taxon>
        <taxon>Actinomycetes</taxon>
        <taxon>Mycobacteriales</taxon>
        <taxon>Mycobacteriaceae</taxon>
        <taxon>Mycolicibacterium</taxon>
    </lineage>
</organism>